<evidence type="ECO:0000256" key="1">
    <source>
        <dbReference type="SAM" id="MobiDB-lite"/>
    </source>
</evidence>
<organism evidence="2 3">
    <name type="scientific">Enterovibrio qingdaonensis</name>
    <dbReference type="NCBI Taxonomy" id="2899818"/>
    <lineage>
        <taxon>Bacteria</taxon>
        <taxon>Pseudomonadati</taxon>
        <taxon>Pseudomonadota</taxon>
        <taxon>Gammaproteobacteria</taxon>
        <taxon>Vibrionales</taxon>
        <taxon>Vibrionaceae</taxon>
        <taxon>Enterovibrio</taxon>
    </lineage>
</organism>
<accession>A0ABT5QHL3</accession>
<dbReference type="EMBL" id="JAJUBB010000002">
    <property type="protein sequence ID" value="MDD1780470.1"/>
    <property type="molecule type" value="Genomic_DNA"/>
</dbReference>
<dbReference type="RefSeq" id="WP_274140534.1">
    <property type="nucleotide sequence ID" value="NZ_JAJUBB010000002.1"/>
</dbReference>
<evidence type="ECO:0000313" key="2">
    <source>
        <dbReference type="EMBL" id="MDD1780470.1"/>
    </source>
</evidence>
<evidence type="ECO:0000313" key="3">
    <source>
        <dbReference type="Proteomes" id="UP001149821"/>
    </source>
</evidence>
<feature type="region of interest" description="Disordered" evidence="1">
    <location>
        <begin position="35"/>
        <end position="69"/>
    </location>
</feature>
<dbReference type="Proteomes" id="UP001149821">
    <property type="component" value="Unassembled WGS sequence"/>
</dbReference>
<proteinExistence type="predicted"/>
<name>A0ABT5QHL3_9GAMM</name>
<feature type="compositionally biased region" description="Low complexity" evidence="1">
    <location>
        <begin position="43"/>
        <end position="58"/>
    </location>
</feature>
<keyword evidence="3" id="KW-1185">Reference proteome</keyword>
<protein>
    <submittedName>
        <fullName evidence="2">Uncharacterized protein</fullName>
    </submittedName>
</protein>
<comment type="caution">
    <text evidence="2">The sequence shown here is derived from an EMBL/GenBank/DDBJ whole genome shotgun (WGS) entry which is preliminary data.</text>
</comment>
<reference evidence="2" key="1">
    <citation type="submission" date="2021-12" db="EMBL/GenBank/DDBJ databases">
        <title>Enterovibrio ZSDZ35 sp. nov. and Enterovibrio ZSDZ42 sp. nov., isolated from coastal seawater in Qingdao.</title>
        <authorList>
            <person name="Zhang P."/>
        </authorList>
    </citation>
    <scope>NUCLEOTIDE SEQUENCE</scope>
    <source>
        <strain evidence="2">ZSDZ35</strain>
    </source>
</reference>
<sequence>MKVNIRFDHIQIADNASYREVYRAVSDAVRQHWPNMPNVTPERQQQAQQRASSQTARQLVRTLSAGRAR</sequence>
<gene>
    <name evidence="2" type="ORF">LRP49_04575</name>
</gene>